<protein>
    <submittedName>
        <fullName evidence="2">Uncharacterized protein</fullName>
    </submittedName>
</protein>
<accession>A0ABW5DKI6</accession>
<feature type="region of interest" description="Disordered" evidence="1">
    <location>
        <begin position="229"/>
        <end position="256"/>
    </location>
</feature>
<proteinExistence type="predicted"/>
<keyword evidence="3" id="KW-1185">Reference proteome</keyword>
<dbReference type="Proteomes" id="UP001597373">
    <property type="component" value="Unassembled WGS sequence"/>
</dbReference>
<sequence>MIADDFFAYEFRTPDNLNTPQYLMCVTSAETFEEFIGLILTPEAAAELFDNFEPFFRSRNDLLLFIANIAVNYATYDTRERQGYGYNSSFDLDRTLADKFFHLRDKLYPESNYLLSCDAEANFGFASPWNVGVSTGFGYAVKNFIFSLHNDEGAFSVVNTDVDPETQRRIHEALTWFKNTFGITAVADCLATVILNGKPAGPFVHDPLDGREPLELPCATRWFKNPNASFEVTPGNEKTETARPNTDSIHQAPLHP</sequence>
<dbReference type="RefSeq" id="WP_345098565.1">
    <property type="nucleotide sequence ID" value="NZ_BAABGS010000017.1"/>
</dbReference>
<evidence type="ECO:0000256" key="1">
    <source>
        <dbReference type="SAM" id="MobiDB-lite"/>
    </source>
</evidence>
<evidence type="ECO:0000313" key="3">
    <source>
        <dbReference type="Proteomes" id="UP001597373"/>
    </source>
</evidence>
<name>A0ABW5DKI6_9HYPH</name>
<gene>
    <name evidence="2" type="ORF">ACFSMZ_14950</name>
</gene>
<evidence type="ECO:0000313" key="2">
    <source>
        <dbReference type="EMBL" id="MFD2261045.1"/>
    </source>
</evidence>
<reference evidence="3" key="1">
    <citation type="journal article" date="2019" name="Int. J. Syst. Evol. Microbiol.">
        <title>The Global Catalogue of Microorganisms (GCM) 10K type strain sequencing project: providing services to taxonomists for standard genome sequencing and annotation.</title>
        <authorList>
            <consortium name="The Broad Institute Genomics Platform"/>
            <consortium name="The Broad Institute Genome Sequencing Center for Infectious Disease"/>
            <person name="Wu L."/>
            <person name="Ma J."/>
        </authorList>
    </citation>
    <scope>NUCLEOTIDE SEQUENCE [LARGE SCALE GENOMIC DNA]</scope>
    <source>
        <strain evidence="3">KCTC 23707</strain>
    </source>
</reference>
<organism evidence="2 3">
    <name type="scientific">Chelativorans composti</name>
    <dbReference type="NCBI Taxonomy" id="768533"/>
    <lineage>
        <taxon>Bacteria</taxon>
        <taxon>Pseudomonadati</taxon>
        <taxon>Pseudomonadota</taxon>
        <taxon>Alphaproteobacteria</taxon>
        <taxon>Hyphomicrobiales</taxon>
        <taxon>Phyllobacteriaceae</taxon>
        <taxon>Chelativorans</taxon>
    </lineage>
</organism>
<comment type="caution">
    <text evidence="2">The sequence shown here is derived from an EMBL/GenBank/DDBJ whole genome shotgun (WGS) entry which is preliminary data.</text>
</comment>
<dbReference type="EMBL" id="JBHUIR010000059">
    <property type="protein sequence ID" value="MFD2261045.1"/>
    <property type="molecule type" value="Genomic_DNA"/>
</dbReference>